<feature type="site" description="Stabilizes the phosphoryl group" evidence="12">
    <location>
        <position position="106"/>
    </location>
</feature>
<feature type="binding site" evidence="13">
    <location>
        <position position="102"/>
    </location>
    <ligand>
        <name>Zn(2+)</name>
        <dbReference type="ChEBI" id="CHEBI:29105"/>
    </ligand>
</feature>
<dbReference type="GO" id="GO:0016791">
    <property type="term" value="F:phosphatase activity"/>
    <property type="evidence" value="ECO:0007669"/>
    <property type="project" value="InterPro"/>
</dbReference>
<feature type="binding site" evidence="13">
    <location>
        <position position="104"/>
    </location>
    <ligand>
        <name>Zn(2+)</name>
        <dbReference type="ChEBI" id="CHEBI:29105"/>
    </ligand>
</feature>
<keyword evidence="4 9" id="KW-0963">Cytoplasm</keyword>
<dbReference type="Gene3D" id="3.40.50.1000">
    <property type="entry name" value="HAD superfamily/HAD-like"/>
    <property type="match status" value="1"/>
</dbReference>
<dbReference type="Proteomes" id="UP000199602">
    <property type="component" value="Unassembled WGS sequence"/>
</dbReference>
<dbReference type="PANTHER" id="PTHR42891:SF1">
    <property type="entry name" value="D-GLYCERO-BETA-D-MANNO-HEPTOSE-1,7-BISPHOSPHATE 7-PHOSPHATASE"/>
    <property type="match status" value="1"/>
</dbReference>
<dbReference type="InterPro" id="IPR006543">
    <property type="entry name" value="Histidinol-phos"/>
</dbReference>
<dbReference type="SUPFAM" id="SSF56784">
    <property type="entry name" value="HAD-like"/>
    <property type="match status" value="1"/>
</dbReference>
<evidence type="ECO:0000313" key="15">
    <source>
        <dbReference type="Proteomes" id="UP000199602"/>
    </source>
</evidence>
<dbReference type="Pfam" id="PF08645">
    <property type="entry name" value="PNK3P"/>
    <property type="match status" value="1"/>
</dbReference>
<evidence type="ECO:0000256" key="3">
    <source>
        <dbReference type="ARBA" id="ARBA00011245"/>
    </source>
</evidence>
<reference evidence="14 15" key="1">
    <citation type="submission" date="2016-10" db="EMBL/GenBank/DDBJ databases">
        <authorList>
            <person name="de Groot N.N."/>
        </authorList>
    </citation>
    <scope>NUCLEOTIDE SEQUENCE [LARGE SCALE GENOMIC DNA]</scope>
    <source>
        <strain evidence="14 15">DSM 15269</strain>
    </source>
</reference>
<dbReference type="InterPro" id="IPR023214">
    <property type="entry name" value="HAD_sf"/>
</dbReference>
<dbReference type="GO" id="GO:0005975">
    <property type="term" value="P:carbohydrate metabolic process"/>
    <property type="evidence" value="ECO:0007669"/>
    <property type="project" value="InterPro"/>
</dbReference>
<feature type="binding site" evidence="13">
    <location>
        <position position="131"/>
    </location>
    <ligand>
        <name>Mg(2+)</name>
        <dbReference type="ChEBI" id="CHEBI:18420"/>
    </ligand>
</feature>
<feature type="binding site" evidence="13">
    <location>
        <position position="13"/>
    </location>
    <ligand>
        <name>Mg(2+)</name>
        <dbReference type="ChEBI" id="CHEBI:18420"/>
    </ligand>
</feature>
<evidence type="ECO:0000256" key="4">
    <source>
        <dbReference type="ARBA" id="ARBA00022490"/>
    </source>
</evidence>
<dbReference type="InterPro" id="IPR013954">
    <property type="entry name" value="PNK3P"/>
</dbReference>
<feature type="binding site" evidence="13">
    <location>
        <position position="94"/>
    </location>
    <ligand>
        <name>Zn(2+)</name>
        <dbReference type="ChEBI" id="CHEBI:29105"/>
    </ligand>
</feature>
<evidence type="ECO:0000256" key="11">
    <source>
        <dbReference type="PIRSR" id="PIRSR004682-2"/>
    </source>
</evidence>
<evidence type="ECO:0000256" key="2">
    <source>
        <dbReference type="ARBA" id="ARBA00004496"/>
    </source>
</evidence>
<feature type="binding site" evidence="11">
    <location>
        <begin position="13"/>
        <end position="15"/>
    </location>
    <ligand>
        <name>substrate</name>
    </ligand>
</feature>
<feature type="site" description="Stabilizes the phosphoryl group" evidence="12">
    <location>
        <position position="55"/>
    </location>
</feature>
<name>A0A1G9ZHW7_9BACT</name>
<comment type="cofactor">
    <cofactor evidence="13">
        <name>Zn(2+)</name>
        <dbReference type="ChEBI" id="CHEBI:29105"/>
    </cofactor>
</comment>
<dbReference type="InterPro" id="IPR006549">
    <property type="entry name" value="HAD-SF_hydro_IIIA"/>
</dbReference>
<dbReference type="RefSeq" id="WP_092061555.1">
    <property type="nucleotide sequence ID" value="NZ_FNIN01000001.1"/>
</dbReference>
<organism evidence="14 15">
    <name type="scientific">Desulfonauticus submarinus</name>
    <dbReference type="NCBI Taxonomy" id="206665"/>
    <lineage>
        <taxon>Bacteria</taxon>
        <taxon>Pseudomonadati</taxon>
        <taxon>Thermodesulfobacteriota</taxon>
        <taxon>Desulfovibrionia</taxon>
        <taxon>Desulfovibrionales</taxon>
        <taxon>Desulfonauticaceae</taxon>
        <taxon>Desulfonauticus</taxon>
    </lineage>
</organism>
<feature type="binding site" evidence="11">
    <location>
        <begin position="21"/>
        <end position="24"/>
    </location>
    <ligand>
        <name>substrate</name>
    </ligand>
</feature>
<dbReference type="OrthoDB" id="9814110at2"/>
<evidence type="ECO:0000256" key="10">
    <source>
        <dbReference type="PIRSR" id="PIRSR004682-1"/>
    </source>
</evidence>
<keyword evidence="7 9" id="KW-0119">Carbohydrate metabolism</keyword>
<dbReference type="NCBIfam" id="TIGR01656">
    <property type="entry name" value="Histidinol-ppas"/>
    <property type="match status" value="1"/>
</dbReference>
<accession>A0A1G9ZHW7</accession>
<comment type="similarity">
    <text evidence="9">Belongs to the gmhB family.</text>
</comment>
<feature type="binding site" evidence="11">
    <location>
        <begin position="105"/>
        <end position="106"/>
    </location>
    <ligand>
        <name>substrate</name>
    </ligand>
</feature>
<evidence type="ECO:0000256" key="8">
    <source>
        <dbReference type="ARBA" id="ARBA00031828"/>
    </source>
</evidence>
<sequence>MNNRSQIKNILLDRDGTIIYEKHYLHNPEDVEFLPHVISTLKQMTDKQLKLFLITNQSGIGRGYFSLKDYYLVESKIDEILAKHQIKFQEYLFCPHSPNDNCNCRKPKIGLWEKIKDKYNLDTNKTIMIGDKICDIKFGYNAKLSLNILLLTGHGKKEALKYNFALTSNYTLTKFNDKKLIIAKDLYFAWQALLDIKLV</sequence>
<evidence type="ECO:0000313" key="14">
    <source>
        <dbReference type="EMBL" id="SDN21052.1"/>
    </source>
</evidence>
<dbReference type="GO" id="GO:0005737">
    <property type="term" value="C:cytoplasm"/>
    <property type="evidence" value="ECO:0007669"/>
    <property type="project" value="UniProtKB-SubCell"/>
</dbReference>
<dbReference type="PANTHER" id="PTHR42891">
    <property type="entry name" value="D-GLYCERO-BETA-D-MANNO-HEPTOSE-1,7-BISPHOSPHATE 7-PHOSPHATASE"/>
    <property type="match status" value="1"/>
</dbReference>
<evidence type="ECO:0000256" key="5">
    <source>
        <dbReference type="ARBA" id="ARBA00022723"/>
    </source>
</evidence>
<dbReference type="NCBIfam" id="TIGR01662">
    <property type="entry name" value="HAD-SF-IIIA"/>
    <property type="match status" value="1"/>
</dbReference>
<evidence type="ECO:0000256" key="1">
    <source>
        <dbReference type="ARBA" id="ARBA00001946"/>
    </source>
</evidence>
<feature type="binding site" evidence="11">
    <location>
        <begin position="55"/>
        <end position="58"/>
    </location>
    <ligand>
        <name>substrate</name>
    </ligand>
</feature>
<feature type="active site" description="Proton donor" evidence="10">
    <location>
        <position position="13"/>
    </location>
</feature>
<gene>
    <name evidence="14" type="ORF">SAMN04488516_10138</name>
</gene>
<comment type="subcellular location">
    <subcellularLocation>
        <location evidence="2 9">Cytoplasm</location>
    </subcellularLocation>
</comment>
<keyword evidence="5 13" id="KW-0479">Metal-binding</keyword>
<dbReference type="InterPro" id="IPR036412">
    <property type="entry name" value="HAD-like_sf"/>
</dbReference>
<dbReference type="EC" id="3.1.3.-" evidence="9"/>
<feature type="binding site" evidence="13">
    <location>
        <position position="96"/>
    </location>
    <ligand>
        <name>Zn(2+)</name>
        <dbReference type="ChEBI" id="CHEBI:29105"/>
    </ligand>
</feature>
<dbReference type="EMBL" id="FNIN01000001">
    <property type="protein sequence ID" value="SDN21052.1"/>
    <property type="molecule type" value="Genomic_DNA"/>
</dbReference>
<evidence type="ECO:0000256" key="6">
    <source>
        <dbReference type="ARBA" id="ARBA00022801"/>
    </source>
</evidence>
<feature type="binding site" evidence="13">
    <location>
        <position position="15"/>
    </location>
    <ligand>
        <name>Mg(2+)</name>
        <dbReference type="ChEBI" id="CHEBI:18420"/>
    </ligand>
</feature>
<keyword evidence="15" id="KW-1185">Reference proteome</keyword>
<protein>
    <recommendedName>
        <fullName evidence="8 9">D,D-heptose 1,7-bisphosphate phosphatase</fullName>
        <ecNumber evidence="9">3.1.3.-</ecNumber>
    </recommendedName>
</protein>
<dbReference type="InterPro" id="IPR004446">
    <property type="entry name" value="Heptose_bisP_phosphatase"/>
</dbReference>
<feature type="active site" description="Proton donor" evidence="10">
    <location>
        <position position="15"/>
    </location>
</feature>
<dbReference type="GO" id="GO:0046872">
    <property type="term" value="F:metal ion binding"/>
    <property type="evidence" value="ECO:0007669"/>
    <property type="project" value="UniProtKB-KW"/>
</dbReference>
<feature type="binding site" evidence="13">
    <location>
        <position position="132"/>
    </location>
    <ligand>
        <name>Mg(2+)</name>
        <dbReference type="ChEBI" id="CHEBI:18420"/>
    </ligand>
</feature>
<dbReference type="STRING" id="206665.SAMN04488516_10138"/>
<dbReference type="PIRSF" id="PIRSF004682">
    <property type="entry name" value="GmhB"/>
    <property type="match status" value="1"/>
</dbReference>
<comment type="cofactor">
    <cofactor evidence="1 13">
        <name>Mg(2+)</name>
        <dbReference type="ChEBI" id="CHEBI:18420"/>
    </cofactor>
</comment>
<evidence type="ECO:0000256" key="13">
    <source>
        <dbReference type="PIRSR" id="PIRSR004682-4"/>
    </source>
</evidence>
<evidence type="ECO:0000256" key="7">
    <source>
        <dbReference type="ARBA" id="ARBA00023277"/>
    </source>
</evidence>
<proteinExistence type="inferred from homology"/>
<keyword evidence="13" id="KW-0460">Magnesium</keyword>
<feature type="binding site" evidence="11">
    <location>
        <position position="132"/>
    </location>
    <ligand>
        <name>substrate</name>
    </ligand>
</feature>
<comment type="subunit">
    <text evidence="3">Monomer.</text>
</comment>
<dbReference type="CDD" id="cd07503">
    <property type="entry name" value="HAD_HisB-N"/>
    <property type="match status" value="1"/>
</dbReference>
<evidence type="ECO:0000256" key="12">
    <source>
        <dbReference type="PIRSR" id="PIRSR004682-3"/>
    </source>
</evidence>
<keyword evidence="13" id="KW-0862">Zinc</keyword>
<evidence type="ECO:0000256" key="9">
    <source>
        <dbReference type="PIRNR" id="PIRNR004682"/>
    </source>
</evidence>
<dbReference type="AlphaFoldDB" id="A0A1G9ZHW7"/>
<keyword evidence="6 9" id="KW-0378">Hydrolase</keyword>
<feature type="site" description="Contributes to substrate recognition" evidence="12">
    <location>
        <position position="105"/>
    </location>
</feature>